<evidence type="ECO:0000256" key="1">
    <source>
        <dbReference type="ARBA" id="ARBA00022491"/>
    </source>
</evidence>
<proteinExistence type="predicted"/>
<sequence length="271" mass="30127">MGAKERQDSILEWARKELHVEVEEIAQRFGVTPQTIRRDINKLCEQGLLRRRYGGVSLPTNAANSPISDRQIRNITTKQMIAQRIADSIPDDATVSLGVGSTCEQVARALIHHRSLKILTNNLSVASALSSNADIEVIVSGGQYRHNDHDVVGPEVTHFFSSFVTDFGIISTGSMDLENGLMDYDIREAEASRAIIANTRVRLLAADHSKWHLNAYCKVASFKYVDRLYTDAMPQEYRLGLPDTVSIVECGVQGNDKDTDDLLLSTRRNNG</sequence>
<protein>
    <submittedName>
        <fullName evidence="5">DeoR/GlpR family DNA-binding transcription regulator</fullName>
    </submittedName>
</protein>
<keyword evidence="3" id="KW-0804">Transcription</keyword>
<keyword evidence="2" id="KW-0805">Transcription regulation</keyword>
<dbReference type="GO" id="GO:0003677">
    <property type="term" value="F:DNA binding"/>
    <property type="evidence" value="ECO:0007669"/>
    <property type="project" value="UniProtKB-KW"/>
</dbReference>
<dbReference type="SMART" id="SM00420">
    <property type="entry name" value="HTH_DEOR"/>
    <property type="match status" value="1"/>
</dbReference>
<dbReference type="InterPro" id="IPR036388">
    <property type="entry name" value="WH-like_DNA-bd_sf"/>
</dbReference>
<dbReference type="EMBL" id="CP101717">
    <property type="protein sequence ID" value="WLD58646.1"/>
    <property type="molecule type" value="Genomic_DNA"/>
</dbReference>
<evidence type="ECO:0000313" key="5">
    <source>
        <dbReference type="EMBL" id="WLD58646.1"/>
    </source>
</evidence>
<dbReference type="GO" id="GO:0003700">
    <property type="term" value="F:DNA-binding transcription factor activity"/>
    <property type="evidence" value="ECO:0007669"/>
    <property type="project" value="InterPro"/>
</dbReference>
<dbReference type="InterPro" id="IPR037171">
    <property type="entry name" value="NagB/RpiA_transferase-like"/>
</dbReference>
<dbReference type="PROSITE" id="PS51000">
    <property type="entry name" value="HTH_DEOR_2"/>
    <property type="match status" value="1"/>
</dbReference>
<dbReference type="InterPro" id="IPR050313">
    <property type="entry name" value="Carb_Metab_HTH_regulators"/>
</dbReference>
<dbReference type="Gene3D" id="1.10.10.10">
    <property type="entry name" value="Winged helix-like DNA-binding domain superfamily/Winged helix DNA-binding domain"/>
    <property type="match status" value="1"/>
</dbReference>
<dbReference type="PRINTS" id="PR00037">
    <property type="entry name" value="HTHLACR"/>
</dbReference>
<dbReference type="Pfam" id="PF00455">
    <property type="entry name" value="DeoRC"/>
    <property type="match status" value="1"/>
</dbReference>
<evidence type="ECO:0000256" key="2">
    <source>
        <dbReference type="ARBA" id="ARBA00023015"/>
    </source>
</evidence>
<organism evidence="5">
    <name type="scientific">Salinispirillum sp. LH 10-3-1</name>
    <dbReference type="NCBI Taxonomy" id="2952525"/>
    <lineage>
        <taxon>Bacteria</taxon>
        <taxon>Pseudomonadati</taxon>
        <taxon>Pseudomonadota</taxon>
        <taxon>Gammaproteobacteria</taxon>
        <taxon>Oceanospirillales</taxon>
        <taxon>Saccharospirillaceae</taxon>
        <taxon>Salinispirillum</taxon>
    </lineage>
</organism>
<name>A0AB38YH18_9GAMM</name>
<dbReference type="RefSeq" id="WP_304995932.1">
    <property type="nucleotide sequence ID" value="NZ_CP101717.1"/>
</dbReference>
<keyword evidence="5" id="KW-0238">DNA-binding</keyword>
<accession>A0AB38YH18</accession>
<dbReference type="InterPro" id="IPR001034">
    <property type="entry name" value="DeoR_HTH"/>
</dbReference>
<dbReference type="Pfam" id="PF08220">
    <property type="entry name" value="HTH_DeoR"/>
    <property type="match status" value="1"/>
</dbReference>
<dbReference type="SMART" id="SM01134">
    <property type="entry name" value="DeoRC"/>
    <property type="match status" value="1"/>
</dbReference>
<dbReference type="InterPro" id="IPR014036">
    <property type="entry name" value="DeoR-like_C"/>
</dbReference>
<reference evidence="5" key="1">
    <citation type="submission" date="2022-07" db="EMBL/GenBank/DDBJ databases">
        <title>Complete genome sequence of Salinispirillum sp. LH10-3-1 capable of multiple carbohydrate inversion isolated from a soda lake.</title>
        <authorList>
            <person name="Liu J."/>
            <person name="Zhai Y."/>
            <person name="Zhang H."/>
            <person name="Yang H."/>
            <person name="Qu J."/>
            <person name="Li J."/>
        </authorList>
    </citation>
    <scope>NUCLEOTIDE SEQUENCE</scope>
    <source>
        <strain evidence="5">LH 10-3-1</strain>
    </source>
</reference>
<dbReference type="Gene3D" id="3.30.750.70">
    <property type="entry name" value="4-hydroxybutyrate coenzyme like domains"/>
    <property type="match status" value="1"/>
</dbReference>
<evidence type="ECO:0000259" key="4">
    <source>
        <dbReference type="PROSITE" id="PS51000"/>
    </source>
</evidence>
<keyword evidence="1" id="KW-0678">Repressor</keyword>
<dbReference type="SUPFAM" id="SSF100950">
    <property type="entry name" value="NagB/RpiA/CoA transferase-like"/>
    <property type="match status" value="1"/>
</dbReference>
<dbReference type="PANTHER" id="PTHR30363:SF4">
    <property type="entry name" value="GLYCEROL-3-PHOSPHATE REGULON REPRESSOR"/>
    <property type="match status" value="1"/>
</dbReference>
<dbReference type="AlphaFoldDB" id="A0AB38YH18"/>
<dbReference type="PANTHER" id="PTHR30363">
    <property type="entry name" value="HTH-TYPE TRANSCRIPTIONAL REGULATOR SRLR-RELATED"/>
    <property type="match status" value="1"/>
</dbReference>
<dbReference type="InterPro" id="IPR036390">
    <property type="entry name" value="WH_DNA-bd_sf"/>
</dbReference>
<feature type="domain" description="HTH deoR-type" evidence="4">
    <location>
        <begin position="3"/>
        <end position="58"/>
    </location>
</feature>
<dbReference type="SUPFAM" id="SSF46785">
    <property type="entry name" value="Winged helix' DNA-binding domain"/>
    <property type="match status" value="1"/>
</dbReference>
<gene>
    <name evidence="5" type="ORF">NFC81_02340</name>
</gene>
<evidence type="ECO:0000256" key="3">
    <source>
        <dbReference type="ARBA" id="ARBA00023163"/>
    </source>
</evidence>